<accession>A0A9D4GD08</accession>
<reference evidence="2" key="1">
    <citation type="journal article" date="2019" name="bioRxiv">
        <title>The Genome of the Zebra Mussel, Dreissena polymorpha: A Resource for Invasive Species Research.</title>
        <authorList>
            <person name="McCartney M.A."/>
            <person name="Auch B."/>
            <person name="Kono T."/>
            <person name="Mallez S."/>
            <person name="Zhang Y."/>
            <person name="Obille A."/>
            <person name="Becker A."/>
            <person name="Abrahante J.E."/>
            <person name="Garbe J."/>
            <person name="Badalamenti J.P."/>
            <person name="Herman A."/>
            <person name="Mangelson H."/>
            <person name="Liachko I."/>
            <person name="Sullivan S."/>
            <person name="Sone E.D."/>
            <person name="Koren S."/>
            <person name="Silverstein K.A.T."/>
            <person name="Beckman K.B."/>
            <person name="Gohl D.M."/>
        </authorList>
    </citation>
    <scope>NUCLEOTIDE SEQUENCE</scope>
    <source>
        <strain evidence="2">Duluth1</strain>
        <tissue evidence="2">Whole animal</tissue>
    </source>
</reference>
<keyword evidence="3" id="KW-1185">Reference proteome</keyword>
<feature type="compositionally biased region" description="Polar residues" evidence="1">
    <location>
        <begin position="29"/>
        <end position="71"/>
    </location>
</feature>
<organism evidence="2 3">
    <name type="scientific">Dreissena polymorpha</name>
    <name type="common">Zebra mussel</name>
    <name type="synonym">Mytilus polymorpha</name>
    <dbReference type="NCBI Taxonomy" id="45954"/>
    <lineage>
        <taxon>Eukaryota</taxon>
        <taxon>Metazoa</taxon>
        <taxon>Spiralia</taxon>
        <taxon>Lophotrochozoa</taxon>
        <taxon>Mollusca</taxon>
        <taxon>Bivalvia</taxon>
        <taxon>Autobranchia</taxon>
        <taxon>Heteroconchia</taxon>
        <taxon>Euheterodonta</taxon>
        <taxon>Imparidentia</taxon>
        <taxon>Neoheterodontei</taxon>
        <taxon>Myida</taxon>
        <taxon>Dreissenoidea</taxon>
        <taxon>Dreissenidae</taxon>
        <taxon>Dreissena</taxon>
    </lineage>
</organism>
<protein>
    <submittedName>
        <fullName evidence="2">Uncharacterized protein</fullName>
    </submittedName>
</protein>
<evidence type="ECO:0000313" key="3">
    <source>
        <dbReference type="Proteomes" id="UP000828390"/>
    </source>
</evidence>
<evidence type="ECO:0000313" key="2">
    <source>
        <dbReference type="EMBL" id="KAH3814632.1"/>
    </source>
</evidence>
<feature type="region of interest" description="Disordered" evidence="1">
    <location>
        <begin position="21"/>
        <end position="83"/>
    </location>
</feature>
<proteinExistence type="predicted"/>
<gene>
    <name evidence="2" type="ORF">DPMN_143137</name>
</gene>
<name>A0A9D4GD08_DREPO</name>
<evidence type="ECO:0000256" key="1">
    <source>
        <dbReference type="SAM" id="MobiDB-lite"/>
    </source>
</evidence>
<dbReference type="AlphaFoldDB" id="A0A9D4GD08"/>
<reference evidence="2" key="2">
    <citation type="submission" date="2020-11" db="EMBL/GenBank/DDBJ databases">
        <authorList>
            <person name="McCartney M.A."/>
            <person name="Auch B."/>
            <person name="Kono T."/>
            <person name="Mallez S."/>
            <person name="Becker A."/>
            <person name="Gohl D.M."/>
            <person name="Silverstein K.A.T."/>
            <person name="Koren S."/>
            <person name="Bechman K.B."/>
            <person name="Herman A."/>
            <person name="Abrahante J.E."/>
            <person name="Garbe J."/>
        </authorList>
    </citation>
    <scope>NUCLEOTIDE SEQUENCE</scope>
    <source>
        <strain evidence="2">Duluth1</strain>
        <tissue evidence="2">Whole animal</tissue>
    </source>
</reference>
<dbReference type="Proteomes" id="UP000828390">
    <property type="component" value="Unassembled WGS sequence"/>
</dbReference>
<dbReference type="EMBL" id="JAIWYP010000006">
    <property type="protein sequence ID" value="KAH3814632.1"/>
    <property type="molecule type" value="Genomic_DNA"/>
</dbReference>
<comment type="caution">
    <text evidence="2">The sequence shown here is derived from an EMBL/GenBank/DDBJ whole genome shotgun (WGS) entry which is preliminary data.</text>
</comment>
<sequence>MDTSKRKLSKNRLKTLLEELYTDKKTTTDTEPSMSPTKSLQRSATNLSGNGISLNSVHRATSTSLATWTPSTRKETRTPSLRQNLRTPSTQINRLRKREQLNKKKKEILNIASKKTSKYFEESTQTDFSPIPSITPVKGMAIEGILEAFDTMSPP</sequence>